<feature type="binding site" description="axial binding residue" evidence="7">
    <location>
        <position position="403"/>
    </location>
    <ligand>
        <name>heme</name>
        <dbReference type="ChEBI" id="CHEBI:30413"/>
    </ligand>
    <ligandPart>
        <name>Fe</name>
        <dbReference type="ChEBI" id="CHEBI:18248"/>
    </ligandPart>
</feature>
<dbReference type="InterPro" id="IPR001128">
    <property type="entry name" value="Cyt_P450"/>
</dbReference>
<evidence type="ECO:0000256" key="8">
    <source>
        <dbReference type="RuleBase" id="RU000461"/>
    </source>
</evidence>
<comment type="cofactor">
    <cofactor evidence="7">
        <name>heme</name>
        <dbReference type="ChEBI" id="CHEBI:30413"/>
    </cofactor>
</comment>
<dbReference type="GO" id="GO:0004497">
    <property type="term" value="F:monooxygenase activity"/>
    <property type="evidence" value="ECO:0007669"/>
    <property type="project" value="UniProtKB-KW"/>
</dbReference>
<name>A0A7Y4JYY7_9BACT</name>
<organism evidence="9 10">
    <name type="scientific">Corallococcus exercitus</name>
    <dbReference type="NCBI Taxonomy" id="2316736"/>
    <lineage>
        <taxon>Bacteria</taxon>
        <taxon>Pseudomonadati</taxon>
        <taxon>Myxococcota</taxon>
        <taxon>Myxococcia</taxon>
        <taxon>Myxococcales</taxon>
        <taxon>Cystobacterineae</taxon>
        <taxon>Myxococcaceae</taxon>
        <taxon>Corallococcus</taxon>
    </lineage>
</organism>
<dbReference type="InterPro" id="IPR036396">
    <property type="entry name" value="Cyt_P450_sf"/>
</dbReference>
<dbReference type="PROSITE" id="PS00086">
    <property type="entry name" value="CYTOCHROME_P450"/>
    <property type="match status" value="1"/>
</dbReference>
<evidence type="ECO:0000256" key="1">
    <source>
        <dbReference type="ARBA" id="ARBA00010617"/>
    </source>
</evidence>
<accession>A0A7Y4JYY7</accession>
<dbReference type="Proteomes" id="UP000528460">
    <property type="component" value="Unassembled WGS sequence"/>
</dbReference>
<comment type="caution">
    <text evidence="9">The sequence shown here is derived from an EMBL/GenBank/DDBJ whole genome shotgun (WGS) entry which is preliminary data.</text>
</comment>
<evidence type="ECO:0000256" key="5">
    <source>
        <dbReference type="ARBA" id="ARBA00023004"/>
    </source>
</evidence>
<sequence>MQALQNPLPPGPKQHWLLGTGIQQVKNPLRLLLRGHQRHGDLVHFNLFEGPTLLVCHPEHAQQVLVENVRKYRLLGPESGNGGPLLGRGLFASRGDFWMRQRRLVQPAFHRPRMGPMVAGLVRGIERTAERWEPLARSGARVDLLTEMRQLVISTLGESIFSRDVYAQSEPLRGGIDLITRDMHGPRDSLVTTVLGLLRMLPGRRRRFMAAIQGLNSALYALIAERRQAPDVGDDILGMLLGARDPQGEGMSDQQVRDELVSLFVGGHEATAVAATWCWYTLARNPEAQQRVRQELAEVLRGQPPSEATVQQLAYTRAVVEETLRLHPPAWRVTRQAREEDRIGDWTVAPGTLVVVSPYILHRHPSAWEEPERFMPERFLAEQRERRQQRLAYMPFGAGQRLCIGNHYTLLLITTALATLMQRHQVRLSSEGPVRAMSGSTYRPRDGLMATLHPVGSAS</sequence>
<evidence type="ECO:0000256" key="3">
    <source>
        <dbReference type="ARBA" id="ARBA00022723"/>
    </source>
</evidence>
<evidence type="ECO:0000256" key="6">
    <source>
        <dbReference type="ARBA" id="ARBA00023033"/>
    </source>
</evidence>
<dbReference type="SUPFAM" id="SSF48264">
    <property type="entry name" value="Cytochrome P450"/>
    <property type="match status" value="1"/>
</dbReference>
<evidence type="ECO:0000256" key="4">
    <source>
        <dbReference type="ARBA" id="ARBA00023002"/>
    </source>
</evidence>
<dbReference type="PANTHER" id="PTHR24291:SF50">
    <property type="entry name" value="BIFUNCTIONAL ALBAFLAVENONE MONOOXYGENASE_TERPENE SYNTHASE"/>
    <property type="match status" value="1"/>
</dbReference>
<dbReference type="PRINTS" id="PR00385">
    <property type="entry name" value="P450"/>
</dbReference>
<dbReference type="EMBL" id="JABFJW010000366">
    <property type="protein sequence ID" value="NOK13761.1"/>
    <property type="molecule type" value="Genomic_DNA"/>
</dbReference>
<dbReference type="AlphaFoldDB" id="A0A7Y4JYY7"/>
<protein>
    <submittedName>
        <fullName evidence="9">Cytochrome P450</fullName>
    </submittedName>
</protein>
<keyword evidence="3 7" id="KW-0479">Metal-binding</keyword>
<evidence type="ECO:0000313" key="9">
    <source>
        <dbReference type="EMBL" id="NOK13761.1"/>
    </source>
</evidence>
<dbReference type="Gene3D" id="1.10.630.10">
    <property type="entry name" value="Cytochrome P450"/>
    <property type="match status" value="1"/>
</dbReference>
<dbReference type="GO" id="GO:0016705">
    <property type="term" value="F:oxidoreductase activity, acting on paired donors, with incorporation or reduction of molecular oxygen"/>
    <property type="evidence" value="ECO:0007669"/>
    <property type="project" value="InterPro"/>
</dbReference>
<dbReference type="Pfam" id="PF00067">
    <property type="entry name" value="p450"/>
    <property type="match status" value="1"/>
</dbReference>
<evidence type="ECO:0000256" key="2">
    <source>
        <dbReference type="ARBA" id="ARBA00022617"/>
    </source>
</evidence>
<keyword evidence="2 7" id="KW-0349">Heme</keyword>
<reference evidence="9 10" key="1">
    <citation type="submission" date="2020-05" db="EMBL/GenBank/DDBJ databases">
        <authorList>
            <person name="Whitworth D."/>
        </authorList>
    </citation>
    <scope>NUCLEOTIDE SEQUENCE [LARGE SCALE GENOMIC DNA]</scope>
    <source>
        <strain evidence="9 10">CA046A</strain>
    </source>
</reference>
<dbReference type="PRINTS" id="PR00463">
    <property type="entry name" value="EP450I"/>
</dbReference>
<dbReference type="RefSeq" id="WP_171420913.1">
    <property type="nucleotide sequence ID" value="NZ_JABFJW010000366.1"/>
</dbReference>
<proteinExistence type="inferred from homology"/>
<dbReference type="PANTHER" id="PTHR24291">
    <property type="entry name" value="CYTOCHROME P450 FAMILY 4"/>
    <property type="match status" value="1"/>
</dbReference>
<evidence type="ECO:0000256" key="7">
    <source>
        <dbReference type="PIRSR" id="PIRSR602401-1"/>
    </source>
</evidence>
<dbReference type="GO" id="GO:0005506">
    <property type="term" value="F:iron ion binding"/>
    <property type="evidence" value="ECO:0007669"/>
    <property type="project" value="InterPro"/>
</dbReference>
<dbReference type="InterPro" id="IPR050196">
    <property type="entry name" value="Cytochrome_P450_Monoox"/>
</dbReference>
<dbReference type="InterPro" id="IPR002401">
    <property type="entry name" value="Cyt_P450_E_grp-I"/>
</dbReference>
<keyword evidence="4 8" id="KW-0560">Oxidoreductase</keyword>
<comment type="similarity">
    <text evidence="1 8">Belongs to the cytochrome P450 family.</text>
</comment>
<gene>
    <name evidence="9" type="ORF">HNS30_32415</name>
</gene>
<dbReference type="GO" id="GO:0020037">
    <property type="term" value="F:heme binding"/>
    <property type="evidence" value="ECO:0007669"/>
    <property type="project" value="InterPro"/>
</dbReference>
<evidence type="ECO:0000313" key="10">
    <source>
        <dbReference type="Proteomes" id="UP000528460"/>
    </source>
</evidence>
<keyword evidence="6 8" id="KW-0503">Monooxygenase</keyword>
<dbReference type="InterPro" id="IPR017972">
    <property type="entry name" value="Cyt_P450_CS"/>
</dbReference>
<keyword evidence="5 7" id="KW-0408">Iron</keyword>